<dbReference type="EMBL" id="BQNB010012408">
    <property type="protein sequence ID" value="GJT03211.1"/>
    <property type="molecule type" value="Genomic_DNA"/>
</dbReference>
<reference evidence="2" key="1">
    <citation type="journal article" date="2022" name="Int. J. Mol. Sci.">
        <title>Draft Genome of Tanacetum Coccineum: Genomic Comparison of Closely Related Tanacetum-Family Plants.</title>
        <authorList>
            <person name="Yamashiro T."/>
            <person name="Shiraishi A."/>
            <person name="Nakayama K."/>
            <person name="Satake H."/>
        </authorList>
    </citation>
    <scope>NUCLEOTIDE SEQUENCE</scope>
</reference>
<protein>
    <submittedName>
        <fullName evidence="2">Uncharacterized protein</fullName>
    </submittedName>
</protein>
<comment type="caution">
    <text evidence="2">The sequence shown here is derived from an EMBL/GenBank/DDBJ whole genome shotgun (WGS) entry which is preliminary data.</text>
</comment>
<sequence length="239" mass="27972">MCEHHEVNYIQSEGYQNRDSHDSNSLQSHSEQPQSKNDPEKLLIELNNDEKNDLEDFKRCIRSMRTVHDKLFDKDDQSKNDLEKSITKFLDSQRISNMFVKNNINDIIIKMKQNKKNCQTIYTNMERKVDEWPKSQNVSSEQTDRTESPPPPQAQTEQVNVVFTGSGKSNDSPKIQKDPPPPIIVNNKIKKDKHIKSSKKGYHVVKTKEYLFREYIPKIPFPQALRVDHSHLNRIIKES</sequence>
<reference evidence="2" key="2">
    <citation type="submission" date="2022-01" db="EMBL/GenBank/DDBJ databases">
        <authorList>
            <person name="Yamashiro T."/>
            <person name="Shiraishi A."/>
            <person name="Satake H."/>
            <person name="Nakayama K."/>
        </authorList>
    </citation>
    <scope>NUCLEOTIDE SEQUENCE</scope>
</reference>
<feature type="region of interest" description="Disordered" evidence="1">
    <location>
        <begin position="131"/>
        <end position="158"/>
    </location>
</feature>
<evidence type="ECO:0000256" key="1">
    <source>
        <dbReference type="SAM" id="MobiDB-lite"/>
    </source>
</evidence>
<gene>
    <name evidence="2" type="ORF">Tco_0824380</name>
</gene>
<evidence type="ECO:0000313" key="3">
    <source>
        <dbReference type="Proteomes" id="UP001151760"/>
    </source>
</evidence>
<feature type="region of interest" description="Disordered" evidence="1">
    <location>
        <begin position="1"/>
        <end position="38"/>
    </location>
</feature>
<dbReference type="Proteomes" id="UP001151760">
    <property type="component" value="Unassembled WGS sequence"/>
</dbReference>
<feature type="compositionally biased region" description="Polar residues" evidence="1">
    <location>
        <begin position="23"/>
        <end position="36"/>
    </location>
</feature>
<evidence type="ECO:0000313" key="2">
    <source>
        <dbReference type="EMBL" id="GJT03211.1"/>
    </source>
</evidence>
<name>A0ABQ5APK1_9ASTR</name>
<organism evidence="2 3">
    <name type="scientific">Tanacetum coccineum</name>
    <dbReference type="NCBI Taxonomy" id="301880"/>
    <lineage>
        <taxon>Eukaryota</taxon>
        <taxon>Viridiplantae</taxon>
        <taxon>Streptophyta</taxon>
        <taxon>Embryophyta</taxon>
        <taxon>Tracheophyta</taxon>
        <taxon>Spermatophyta</taxon>
        <taxon>Magnoliopsida</taxon>
        <taxon>eudicotyledons</taxon>
        <taxon>Gunneridae</taxon>
        <taxon>Pentapetalae</taxon>
        <taxon>asterids</taxon>
        <taxon>campanulids</taxon>
        <taxon>Asterales</taxon>
        <taxon>Asteraceae</taxon>
        <taxon>Asteroideae</taxon>
        <taxon>Anthemideae</taxon>
        <taxon>Anthemidinae</taxon>
        <taxon>Tanacetum</taxon>
    </lineage>
</organism>
<keyword evidence="3" id="KW-1185">Reference proteome</keyword>
<accession>A0ABQ5APK1</accession>
<proteinExistence type="predicted"/>